<organism evidence="2 4">
    <name type="scientific">Yarrowia lipolytica</name>
    <name type="common">Candida lipolytica</name>
    <dbReference type="NCBI Taxonomy" id="4952"/>
    <lineage>
        <taxon>Eukaryota</taxon>
        <taxon>Fungi</taxon>
        <taxon>Dikarya</taxon>
        <taxon>Ascomycota</taxon>
        <taxon>Saccharomycotina</taxon>
        <taxon>Dipodascomycetes</taxon>
        <taxon>Dipodascales</taxon>
        <taxon>Dipodascales incertae sedis</taxon>
        <taxon>Yarrowia</taxon>
    </lineage>
</organism>
<dbReference type="AlphaFoldDB" id="A0A1H6Q7J1"/>
<reference evidence="3 5" key="2">
    <citation type="submission" date="2018-07" db="EMBL/GenBank/DDBJ databases">
        <title>Draft Genome Assemblies for Five Robust Yarrowia lipolytica Strains Exhibiting High Lipid Production and Pentose Sugar Utilization and Sugar Alcohol Secretion from Undetoxified Lignocellulosic Biomass Hydrolysates.</title>
        <authorList>
            <consortium name="DOE Joint Genome Institute"/>
            <person name="Walker C."/>
            <person name="Ryu S."/>
            <person name="Na H."/>
            <person name="Zane M."/>
            <person name="LaButti K."/>
            <person name="Lipzen A."/>
            <person name="Haridas S."/>
            <person name="Barry K."/>
            <person name="Grigoriev I.V."/>
            <person name="Quarterman J."/>
            <person name="Slininger P."/>
            <person name="Dien B."/>
            <person name="Trinh C.T."/>
        </authorList>
    </citation>
    <scope>NUCLEOTIDE SEQUENCE [LARGE SCALE GENOMIC DNA]</scope>
    <source>
        <strain evidence="3 5">YB392</strain>
    </source>
</reference>
<dbReference type="RefSeq" id="XP_502537.1">
    <property type="nucleotide sequence ID" value="XM_502537.1"/>
</dbReference>
<dbReference type="eggNOG" id="ENOG502SBEJ">
    <property type="taxonomic scope" value="Eukaryota"/>
</dbReference>
<dbReference type="Proteomes" id="UP000182444">
    <property type="component" value="Chromosome 1D"/>
</dbReference>
<dbReference type="OrthoDB" id="5554402at2759"/>
<reference evidence="2 4" key="1">
    <citation type="journal article" date="2016" name="PLoS ONE">
        <title>Sequence Assembly of Yarrowia lipolytica Strain W29/CLIB89 Shows Transposable Element Diversity.</title>
        <authorList>
            <person name="Magnan C."/>
            <person name="Yu J."/>
            <person name="Chang I."/>
            <person name="Jahn E."/>
            <person name="Kanomata Y."/>
            <person name="Wu J."/>
            <person name="Zeller M."/>
            <person name="Oakes M."/>
            <person name="Baldi P."/>
            <person name="Sandmeyer S."/>
        </authorList>
    </citation>
    <scope>NUCLEOTIDE SEQUENCE [LARGE SCALE GENOMIC DNA]</scope>
    <source>
        <strain evidence="2">CLIB89</strain>
        <strain evidence="4">CLIB89(W29)</strain>
    </source>
</reference>
<evidence type="ECO:0000313" key="3">
    <source>
        <dbReference type="EMBL" id="RDW26402.1"/>
    </source>
</evidence>
<evidence type="ECO:0000256" key="1">
    <source>
        <dbReference type="SAM" id="Phobius"/>
    </source>
</evidence>
<dbReference type="VEuPathDB" id="FungiDB:YALI0_D07568g"/>
<dbReference type="InterPro" id="IPR019419">
    <property type="entry name" value="AIM19"/>
</dbReference>
<gene>
    <name evidence="3" type="ORF">B0I71DRAFT_96663</name>
    <name evidence="2" type="ORF">YALI1_D09785g</name>
</gene>
<dbReference type="EMBL" id="CP017556">
    <property type="protein sequence ID" value="AOW03736.1"/>
    <property type="molecule type" value="Genomic_DNA"/>
</dbReference>
<dbReference type="VEuPathDB" id="FungiDB:YALI1_D09785g"/>
<dbReference type="Proteomes" id="UP000256601">
    <property type="component" value="Unassembled WGS sequence"/>
</dbReference>
<evidence type="ECO:0000313" key="2">
    <source>
        <dbReference type="EMBL" id="AOW03736.1"/>
    </source>
</evidence>
<feature type="transmembrane region" description="Helical" evidence="1">
    <location>
        <begin position="45"/>
        <end position="64"/>
    </location>
</feature>
<accession>A0A1H6Q7J1</accession>
<dbReference type="KEGG" id="yli:2910900"/>
<protein>
    <submittedName>
        <fullName evidence="2">Uncharacterized protein</fullName>
    </submittedName>
</protein>
<dbReference type="PANTHER" id="PTHR28177">
    <property type="entry name" value="ALTERED INHERITANCE OF MITOCHONDRIA PROTEIN 19, MITOCHONDRIAL"/>
    <property type="match status" value="1"/>
</dbReference>
<name>A0A1H6Q7J1_YARLL</name>
<keyword evidence="1" id="KW-0472">Membrane</keyword>
<sequence length="129" mass="13939">MSAPPVAKEDTNPVQELARTPYPAWIMSGLLLATLPYAKNTVKPTKLSCAGFGLVFAAGGYMMLDDITNGAGFTSAWSMLYLLANGTRSVTVFRKPWPLLLSCLAVSNAGLYGATFFFPKKNEVPPKKF</sequence>
<feature type="transmembrane region" description="Helical" evidence="1">
    <location>
        <begin position="99"/>
        <end position="119"/>
    </location>
</feature>
<keyword evidence="1" id="KW-1133">Transmembrane helix</keyword>
<evidence type="ECO:0000313" key="4">
    <source>
        <dbReference type="Proteomes" id="UP000182444"/>
    </source>
</evidence>
<proteinExistence type="predicted"/>
<dbReference type="OMA" id="PAWIMSG"/>
<dbReference type="Pfam" id="PF10315">
    <property type="entry name" value="Aim19"/>
    <property type="match status" value="1"/>
</dbReference>
<dbReference type="GO" id="GO:0005739">
    <property type="term" value="C:mitochondrion"/>
    <property type="evidence" value="ECO:0007669"/>
    <property type="project" value="TreeGrafter"/>
</dbReference>
<dbReference type="EMBL" id="KZ858980">
    <property type="protein sequence ID" value="RDW26402.1"/>
    <property type="molecule type" value="Genomic_DNA"/>
</dbReference>
<dbReference type="PANTHER" id="PTHR28177:SF1">
    <property type="entry name" value="ALTERED INHERITANCE OF MITOCHONDRIA PROTEIN 19, MITOCHONDRIAL"/>
    <property type="match status" value="1"/>
</dbReference>
<keyword evidence="1" id="KW-0812">Transmembrane</keyword>
<evidence type="ECO:0000313" key="5">
    <source>
        <dbReference type="Proteomes" id="UP000256601"/>
    </source>
</evidence>
<dbReference type="GeneID" id="2910900"/>